<dbReference type="SUPFAM" id="SSF53955">
    <property type="entry name" value="Lysozyme-like"/>
    <property type="match status" value="1"/>
</dbReference>
<dbReference type="EMBL" id="JAVRFE010000024">
    <property type="protein sequence ID" value="MDT0457797.1"/>
    <property type="molecule type" value="Genomic_DNA"/>
</dbReference>
<feature type="region of interest" description="Disordered" evidence="3">
    <location>
        <begin position="101"/>
        <end position="277"/>
    </location>
</feature>
<keyword evidence="4" id="KW-0732">Signal</keyword>
<feature type="domain" description="LysM" evidence="5">
    <location>
        <begin position="271"/>
        <end position="320"/>
    </location>
</feature>
<feature type="compositionally biased region" description="Low complexity" evidence="3">
    <location>
        <begin position="113"/>
        <end position="151"/>
    </location>
</feature>
<dbReference type="CDD" id="cd13925">
    <property type="entry name" value="RPF"/>
    <property type="match status" value="1"/>
</dbReference>
<feature type="signal peptide" evidence="4">
    <location>
        <begin position="1"/>
        <end position="18"/>
    </location>
</feature>
<feature type="compositionally biased region" description="Polar residues" evidence="3">
    <location>
        <begin position="218"/>
        <end position="227"/>
    </location>
</feature>
<dbReference type="SMART" id="SM00257">
    <property type="entry name" value="LysM"/>
    <property type="match status" value="1"/>
</dbReference>
<evidence type="ECO:0000313" key="7">
    <source>
        <dbReference type="Proteomes" id="UP001180551"/>
    </source>
</evidence>
<gene>
    <name evidence="6" type="ORF">RM550_19000</name>
</gene>
<dbReference type="InterPro" id="IPR036779">
    <property type="entry name" value="LysM_dom_sf"/>
</dbReference>
<accession>A0ABU2TA62</accession>
<dbReference type="Pfam" id="PF01476">
    <property type="entry name" value="LysM"/>
    <property type="match status" value="1"/>
</dbReference>
<dbReference type="InterPro" id="IPR023346">
    <property type="entry name" value="Lysozyme-like_dom_sf"/>
</dbReference>
<dbReference type="InterPro" id="IPR010618">
    <property type="entry name" value="RPF"/>
</dbReference>
<name>A0ABU2TA62_9ACTN</name>
<feature type="compositionally biased region" description="Low complexity" evidence="3">
    <location>
        <begin position="194"/>
        <end position="207"/>
    </location>
</feature>
<evidence type="ECO:0000256" key="2">
    <source>
        <dbReference type="ARBA" id="ARBA00022801"/>
    </source>
</evidence>
<comment type="caution">
    <text evidence="6">The sequence shown here is derived from an EMBL/GenBank/DDBJ whole genome shotgun (WGS) entry which is preliminary data.</text>
</comment>
<organism evidence="6 7">
    <name type="scientific">Streptomyces mooreae</name>
    <dbReference type="NCBI Taxonomy" id="3075523"/>
    <lineage>
        <taxon>Bacteria</taxon>
        <taxon>Bacillati</taxon>
        <taxon>Actinomycetota</taxon>
        <taxon>Actinomycetes</taxon>
        <taxon>Kitasatosporales</taxon>
        <taxon>Streptomycetaceae</taxon>
        <taxon>Streptomyces</taxon>
    </lineage>
</organism>
<dbReference type="Gene3D" id="3.10.350.10">
    <property type="entry name" value="LysM domain"/>
    <property type="match status" value="1"/>
</dbReference>
<evidence type="ECO:0000313" key="6">
    <source>
        <dbReference type="EMBL" id="MDT0457797.1"/>
    </source>
</evidence>
<evidence type="ECO:0000256" key="3">
    <source>
        <dbReference type="SAM" id="MobiDB-lite"/>
    </source>
</evidence>
<dbReference type="PANTHER" id="PTHR34700:SF4">
    <property type="entry name" value="PHAGE-LIKE ELEMENT PBSX PROTEIN XKDP"/>
    <property type="match status" value="1"/>
</dbReference>
<sequence length="325" mass="31925">MTGAGFALPLLAASGAHAADTATWDKVAQCETGGVWSAASGNGYYGGLQLTQEMWDNYGGSAYASRPDLASRSQQIAVAESILDHRGPDVWSSCAVSAGLTKDGQAPEVDPGSTATPSPAPSDDGGSPDPWDSSGGSGSSGTPDASGSAGTHDGTGDEPSAPTPSPDASDSAGTHEPGDEASDPATPGGRADDPSQSTDPSDDPSQSAGPSADPSEGGSRTDTSGTPRETPAKGKHRGGAGDGGADDGGRSAGGRHASRGDAGRTGPAADGDYTVRPGDTLSAIASAHRLSGGWSALYDRNEDVIGSDADLIKPGQLLDLGHSAG</sequence>
<protein>
    <submittedName>
        <fullName evidence="6">Transglycosylase family protein</fullName>
    </submittedName>
</protein>
<dbReference type="PANTHER" id="PTHR34700">
    <property type="entry name" value="POTASSIUM BINDING PROTEIN KBP"/>
    <property type="match status" value="1"/>
</dbReference>
<comment type="similarity">
    <text evidence="1">Belongs to the transglycosylase family. Rpf subfamily.</text>
</comment>
<dbReference type="Pfam" id="PF06737">
    <property type="entry name" value="Transglycosylas"/>
    <property type="match status" value="1"/>
</dbReference>
<evidence type="ECO:0000256" key="4">
    <source>
        <dbReference type="SAM" id="SignalP"/>
    </source>
</evidence>
<evidence type="ECO:0000256" key="1">
    <source>
        <dbReference type="ARBA" id="ARBA00010830"/>
    </source>
</evidence>
<dbReference type="InterPro" id="IPR052196">
    <property type="entry name" value="Bact_Kbp"/>
</dbReference>
<dbReference type="RefSeq" id="WP_311624913.1">
    <property type="nucleotide sequence ID" value="NZ_JAVRFE010000024.1"/>
</dbReference>
<dbReference type="Proteomes" id="UP001180551">
    <property type="component" value="Unassembled WGS sequence"/>
</dbReference>
<keyword evidence="2" id="KW-0378">Hydrolase</keyword>
<dbReference type="CDD" id="cd00118">
    <property type="entry name" value="LysM"/>
    <property type="match status" value="1"/>
</dbReference>
<proteinExistence type="inferred from homology"/>
<evidence type="ECO:0000259" key="5">
    <source>
        <dbReference type="PROSITE" id="PS51782"/>
    </source>
</evidence>
<keyword evidence="7" id="KW-1185">Reference proteome</keyword>
<dbReference type="PROSITE" id="PS51782">
    <property type="entry name" value="LYSM"/>
    <property type="match status" value="1"/>
</dbReference>
<reference evidence="6" key="1">
    <citation type="submission" date="2024-05" db="EMBL/GenBank/DDBJ databases">
        <title>30 novel species of actinomycetes from the DSMZ collection.</title>
        <authorList>
            <person name="Nouioui I."/>
        </authorList>
    </citation>
    <scope>NUCLEOTIDE SEQUENCE</scope>
    <source>
        <strain evidence="6">DSM 41527</strain>
    </source>
</reference>
<dbReference type="Gene3D" id="1.10.530.10">
    <property type="match status" value="1"/>
</dbReference>
<feature type="chain" id="PRO_5046392825" evidence="4">
    <location>
        <begin position="19"/>
        <end position="325"/>
    </location>
</feature>
<dbReference type="InterPro" id="IPR018392">
    <property type="entry name" value="LysM"/>
</dbReference>